<dbReference type="EMBL" id="FVGW01000007">
    <property type="protein sequence ID" value="SKM35677.1"/>
    <property type="molecule type" value="Genomic_DNA"/>
</dbReference>
<evidence type="ECO:0000256" key="5">
    <source>
        <dbReference type="ARBA" id="ARBA00022679"/>
    </source>
</evidence>
<gene>
    <name evidence="13" type="primary">devS_1</name>
    <name evidence="13" type="ORF">SAMEA2259716_03696</name>
</gene>
<dbReference type="GO" id="GO:0019826">
    <property type="term" value="F:oxygen sensor activity"/>
    <property type="evidence" value="ECO:0007669"/>
    <property type="project" value="UniProtKB-ARBA"/>
</dbReference>
<dbReference type="GO" id="GO:0005524">
    <property type="term" value="F:ATP binding"/>
    <property type="evidence" value="ECO:0007669"/>
    <property type="project" value="UniProtKB-ARBA"/>
</dbReference>
<keyword evidence="8" id="KW-0460">Magnesium</keyword>
<evidence type="ECO:0000259" key="11">
    <source>
        <dbReference type="SMART" id="SM00065"/>
    </source>
</evidence>
<feature type="domain" description="GAF" evidence="11">
    <location>
        <begin position="57"/>
        <end position="204"/>
    </location>
</feature>
<dbReference type="InterPro" id="IPR003018">
    <property type="entry name" value="GAF"/>
</dbReference>
<dbReference type="GO" id="GO:0070483">
    <property type="term" value="P:detection of hypoxia"/>
    <property type="evidence" value="ECO:0007669"/>
    <property type="project" value="UniProtKB-ARBA"/>
</dbReference>
<evidence type="ECO:0000256" key="3">
    <source>
        <dbReference type="ARBA" id="ARBA00022490"/>
    </source>
</evidence>
<keyword evidence="10" id="KW-0902">Two-component regulatory system</keyword>
<dbReference type="InterPro" id="IPR050482">
    <property type="entry name" value="Sensor_HK_TwoCompSys"/>
</dbReference>
<keyword evidence="7 13" id="KW-0418">Kinase</keyword>
<dbReference type="Pfam" id="PF02518">
    <property type="entry name" value="HATPase_c"/>
    <property type="match status" value="1"/>
</dbReference>
<protein>
    <submittedName>
        <fullName evidence="13">Two-component histidine kinase DevS</fullName>
        <ecNumber evidence="13">2.7.13.3</ecNumber>
    </submittedName>
</protein>
<evidence type="ECO:0000256" key="8">
    <source>
        <dbReference type="ARBA" id="ARBA00022842"/>
    </source>
</evidence>
<keyword evidence="6" id="KW-0479">Metal-binding</keyword>
<dbReference type="SUPFAM" id="SSF55874">
    <property type="entry name" value="ATPase domain of HSP90 chaperone/DNA topoisomerase II/histidine kinase"/>
    <property type="match status" value="1"/>
</dbReference>
<evidence type="ECO:0000256" key="10">
    <source>
        <dbReference type="ARBA" id="ARBA00023012"/>
    </source>
</evidence>
<keyword evidence="5 13" id="KW-0808">Transferase</keyword>
<dbReference type="GO" id="GO:0019825">
    <property type="term" value="F:oxygen binding"/>
    <property type="evidence" value="ECO:0007669"/>
    <property type="project" value="UniProtKB-ARBA"/>
</dbReference>
<dbReference type="AlphaFoldDB" id="A0A1U2DZS0"/>
<dbReference type="Pfam" id="PF13185">
    <property type="entry name" value="GAF_2"/>
    <property type="match status" value="1"/>
</dbReference>
<keyword evidence="9" id="KW-0408">Iron</keyword>
<dbReference type="Pfam" id="PF13492">
    <property type="entry name" value="GAF_3"/>
    <property type="match status" value="1"/>
</dbReference>
<feature type="domain" description="Histidine kinase/HSP90-like ATPase" evidence="12">
    <location>
        <begin position="484"/>
        <end position="572"/>
    </location>
</feature>
<dbReference type="PANTHER" id="PTHR24421">
    <property type="entry name" value="NITRATE/NITRITE SENSOR PROTEIN NARX-RELATED"/>
    <property type="match status" value="1"/>
</dbReference>
<evidence type="ECO:0000256" key="9">
    <source>
        <dbReference type="ARBA" id="ARBA00023004"/>
    </source>
</evidence>
<proteinExistence type="predicted"/>
<dbReference type="PANTHER" id="PTHR24421:SF56">
    <property type="entry name" value="OXYGEN SENSOR HISTIDINE KINASE RESPONSE REGULATOR DOST"/>
    <property type="match status" value="1"/>
</dbReference>
<keyword evidence="3" id="KW-0963">Cytoplasm</keyword>
<dbReference type="Proteomes" id="UP000190074">
    <property type="component" value="Unassembled WGS sequence"/>
</dbReference>
<dbReference type="CDD" id="cd16917">
    <property type="entry name" value="HATPase_UhpB-NarQ-NarX-like"/>
    <property type="match status" value="1"/>
</dbReference>
<dbReference type="SMART" id="SM00387">
    <property type="entry name" value="HATPase_c"/>
    <property type="match status" value="1"/>
</dbReference>
<feature type="domain" description="GAF" evidence="11">
    <location>
        <begin position="225"/>
        <end position="373"/>
    </location>
</feature>
<dbReference type="GO" id="GO:0000287">
    <property type="term" value="F:magnesium ion binding"/>
    <property type="evidence" value="ECO:0007669"/>
    <property type="project" value="UniProtKB-ARBA"/>
</dbReference>
<dbReference type="InterPro" id="IPR011712">
    <property type="entry name" value="Sig_transdc_His_kin_sub3_dim/P"/>
</dbReference>
<dbReference type="GO" id="GO:0070026">
    <property type="term" value="F:nitric oxide binding"/>
    <property type="evidence" value="ECO:0007669"/>
    <property type="project" value="UniProtKB-ARBA"/>
</dbReference>
<evidence type="ECO:0000256" key="1">
    <source>
        <dbReference type="ARBA" id="ARBA00001946"/>
    </source>
</evidence>
<dbReference type="FunFam" id="3.30.450.40:FF:000052">
    <property type="entry name" value="Oxygen sensor histidine kinase response regulator DevS/DosS"/>
    <property type="match status" value="1"/>
</dbReference>
<dbReference type="Gene3D" id="1.20.5.1930">
    <property type="match status" value="1"/>
</dbReference>
<dbReference type="SUPFAM" id="SSF55781">
    <property type="entry name" value="GAF domain-like"/>
    <property type="match status" value="2"/>
</dbReference>
<dbReference type="EC" id="2.7.13.3" evidence="13"/>
<evidence type="ECO:0000259" key="12">
    <source>
        <dbReference type="SMART" id="SM00387"/>
    </source>
</evidence>
<dbReference type="InterPro" id="IPR029016">
    <property type="entry name" value="GAF-like_dom_sf"/>
</dbReference>
<evidence type="ECO:0000256" key="6">
    <source>
        <dbReference type="ARBA" id="ARBA00022723"/>
    </source>
</evidence>
<evidence type="ECO:0000256" key="2">
    <source>
        <dbReference type="ARBA" id="ARBA00001971"/>
    </source>
</evidence>
<dbReference type="GO" id="GO:0046983">
    <property type="term" value="F:protein dimerization activity"/>
    <property type="evidence" value="ECO:0007669"/>
    <property type="project" value="InterPro"/>
</dbReference>
<reference evidence="13 14" key="1">
    <citation type="submission" date="2016-11" db="EMBL/GenBank/DDBJ databases">
        <authorList>
            <consortium name="Pathogen Informatics"/>
        </authorList>
    </citation>
    <scope>NUCLEOTIDE SEQUENCE [LARGE SCALE GENOMIC DNA]</scope>
    <source>
        <strain evidence="13 14">911</strain>
    </source>
</reference>
<dbReference type="GO" id="GO:0000155">
    <property type="term" value="F:phosphorelay sensor kinase activity"/>
    <property type="evidence" value="ECO:0007669"/>
    <property type="project" value="InterPro"/>
</dbReference>
<dbReference type="Gene3D" id="3.30.565.10">
    <property type="entry name" value="Histidine kinase-like ATPase, C-terminal domain"/>
    <property type="match status" value="1"/>
</dbReference>
<evidence type="ECO:0000313" key="14">
    <source>
        <dbReference type="Proteomes" id="UP000190074"/>
    </source>
</evidence>
<dbReference type="Gene3D" id="3.30.450.40">
    <property type="match status" value="2"/>
</dbReference>
<dbReference type="GO" id="GO:0016020">
    <property type="term" value="C:membrane"/>
    <property type="evidence" value="ECO:0007669"/>
    <property type="project" value="InterPro"/>
</dbReference>
<dbReference type="Pfam" id="PF07730">
    <property type="entry name" value="HisKA_3"/>
    <property type="match status" value="1"/>
</dbReference>
<comment type="cofactor">
    <cofactor evidence="2">
        <name>heme</name>
        <dbReference type="ChEBI" id="CHEBI:30413"/>
    </cofactor>
</comment>
<evidence type="ECO:0000256" key="7">
    <source>
        <dbReference type="ARBA" id="ARBA00022777"/>
    </source>
</evidence>
<accession>A0A1U2DZS0</accession>
<dbReference type="InterPro" id="IPR036890">
    <property type="entry name" value="HATPase_C_sf"/>
</dbReference>
<name>A0A1U2DZS0_9MYCO</name>
<keyword evidence="4" id="KW-0597">Phosphoprotein</keyword>
<comment type="cofactor">
    <cofactor evidence="1">
        <name>Mg(2+)</name>
        <dbReference type="ChEBI" id="CHEBI:18420"/>
    </cofactor>
</comment>
<evidence type="ECO:0000256" key="4">
    <source>
        <dbReference type="ARBA" id="ARBA00022553"/>
    </source>
</evidence>
<sequence length="572" mass="61125">MVAGADSRGSVTKELAHIQLRELLAEVQERIEHIVVETRSRVDALLDAVLSVSAGLDLDQTLRQIVRAATKLADARYGALGVLGADGMLTEFIYEGIDDATRELIGPLPTGHGVLGVVIDEAKPLRLADIANHPASVGFPPNHPPMRSFLGVPVEIRGEIFGRLYLTEKNNGQEFTPDDEVIVRALAGAAGIAVENARLYDAARQRQHWLQAIGEVTARLLAGVDTQEALHLIAARAAELIGAEHALIALPQDSSDDDSIRFLQITVGVGPNGEALTGRSIPVGESTSGAAFNDRMPRTVEKLRFDFTSGTGTVFGPALVLPLRARESTSGVLLLARAEAGTAFDDDQLEVAASFADQAALALEQAETRATMNELEVLTDRDRIARDLHDHVIQRLFAVGLAMQSTHRRATKSPAVAQRLNEHIDQLHDIIQDIRTAIFDLHTVASQGPSLRAQLRTTIAELTDDTSLRVATCMTGPLDVVPHGIAEHTHAVVREAISNAVRHSGASELSVTLSVDDNLIVEVTDNGTGIPEDAERRGLRNLAARAAAAGGSLTITSPITGGTRVLWSTPLP</sequence>
<dbReference type="SMART" id="SM00065">
    <property type="entry name" value="GAF"/>
    <property type="match status" value="2"/>
</dbReference>
<evidence type="ECO:0000313" key="13">
    <source>
        <dbReference type="EMBL" id="SKM35677.1"/>
    </source>
</evidence>
<dbReference type="GO" id="GO:0020037">
    <property type="term" value="F:heme binding"/>
    <property type="evidence" value="ECO:0007669"/>
    <property type="project" value="UniProtKB-ARBA"/>
</dbReference>
<dbReference type="InterPro" id="IPR003594">
    <property type="entry name" value="HATPase_dom"/>
</dbReference>
<dbReference type="GO" id="GO:0070025">
    <property type="term" value="F:carbon monoxide binding"/>
    <property type="evidence" value="ECO:0007669"/>
    <property type="project" value="UniProtKB-ARBA"/>
</dbReference>
<organism evidence="13 14">
    <name type="scientific">Mycobacteroides abscessus subsp. massiliense</name>
    <dbReference type="NCBI Taxonomy" id="1962118"/>
    <lineage>
        <taxon>Bacteria</taxon>
        <taxon>Bacillati</taxon>
        <taxon>Actinomycetota</taxon>
        <taxon>Actinomycetes</taxon>
        <taxon>Mycobacteriales</taxon>
        <taxon>Mycobacteriaceae</taxon>
        <taxon>Mycobacteroides</taxon>
        <taxon>Mycobacteroides abscessus</taxon>
    </lineage>
</organism>